<dbReference type="SUPFAM" id="SSF159245">
    <property type="entry name" value="AttH-like"/>
    <property type="match status" value="1"/>
</dbReference>
<sequence>MPLTTPHRGLLGAADRPSGVALPPDRLPLLLAGRVRKRWRYVGAYGPELSVCVGLVRIGPLTQSFWAVWDRGEGRLSERTRPRAAGVSLEPGRVRVADGAVRIDLEVDEDAADAVETVTPYGPGHAWTLKRAGVPVRGTVRVGDREHAFDGAGVVDDSAGWPPRHTSWRWSAGVGVDERGRSIGWNLVDGIHDDEAASERSVWVDGRAAHVGPVRFARDLSGVRSVAPDGLVDLAFRAEATRARRDRLVVVRSSYEQPFGTFAGTLPGGVTLAEGFGVMERHDAVW</sequence>
<dbReference type="AlphaFoldDB" id="A0A6J7FZM9"/>
<accession>A0A6J7FZM9</accession>
<dbReference type="EMBL" id="CAFBMK010000020">
    <property type="protein sequence ID" value="CAB4901137.1"/>
    <property type="molecule type" value="Genomic_DNA"/>
</dbReference>
<name>A0A6J7FZM9_9ZZZZ</name>
<evidence type="ECO:0000313" key="1">
    <source>
        <dbReference type="EMBL" id="CAB4901137.1"/>
    </source>
</evidence>
<proteinExistence type="predicted"/>
<gene>
    <name evidence="1" type="ORF">UFOPK3564_00580</name>
</gene>
<reference evidence="1" key="1">
    <citation type="submission" date="2020-05" db="EMBL/GenBank/DDBJ databases">
        <authorList>
            <person name="Chiriac C."/>
            <person name="Salcher M."/>
            <person name="Ghai R."/>
            <person name="Kavagutti S V."/>
        </authorList>
    </citation>
    <scope>NUCLEOTIDE SEQUENCE</scope>
</reference>
<protein>
    <submittedName>
        <fullName evidence="1">Unannotated protein</fullName>
    </submittedName>
</protein>
<dbReference type="PANTHER" id="PTHR35868">
    <property type="entry name" value="DUF2804 DOMAIN-CONTAINING PROTEIN-RELATED"/>
    <property type="match status" value="1"/>
</dbReference>
<dbReference type="InterPro" id="IPR021243">
    <property type="entry name" value="DUF2804"/>
</dbReference>
<dbReference type="PANTHER" id="PTHR35868:SF4">
    <property type="entry name" value="DUF2804 DOMAIN-CONTAINING PROTEIN"/>
    <property type="match status" value="1"/>
</dbReference>
<dbReference type="Pfam" id="PF10974">
    <property type="entry name" value="DUF2804"/>
    <property type="match status" value="1"/>
</dbReference>
<organism evidence="1">
    <name type="scientific">freshwater metagenome</name>
    <dbReference type="NCBI Taxonomy" id="449393"/>
    <lineage>
        <taxon>unclassified sequences</taxon>
        <taxon>metagenomes</taxon>
        <taxon>ecological metagenomes</taxon>
    </lineage>
</organism>